<dbReference type="AlphaFoldDB" id="F2Z8N3"/>
<evidence type="ECO:0000313" key="2">
    <source>
        <dbReference type="EMBL" id="BAK19813.1"/>
    </source>
</evidence>
<accession>F2Z8N3</accession>
<keyword evidence="2" id="KW-0614">Plasmid</keyword>
<keyword evidence="1" id="KW-1133">Transmembrane helix</keyword>
<reference evidence="2" key="2">
    <citation type="journal article" date="2011" name="Biosci. Biotechnol. Biochem.">
        <title>pSLA2-M of Streptomyces rochei is a composite linear plasmid characterized by self-defense genes and homology with pSLA2-L.</title>
        <authorList>
            <person name="Yang Y."/>
            <person name="Kurokawa T."/>
            <person name="Takahama Y."/>
            <person name="Nindita Y."/>
            <person name="Mochizuki S."/>
            <person name="Arakawa K."/>
            <person name="Endo S."/>
            <person name="Kinashi H."/>
        </authorList>
    </citation>
    <scope>NUCLEOTIDE SEQUENCE</scope>
    <source>
        <strain evidence="2">7434AN4</strain>
        <plasmid evidence="2">pSLA2-M</plasmid>
    </source>
</reference>
<keyword evidence="1" id="KW-0472">Membrane</keyword>
<protein>
    <submittedName>
        <fullName evidence="2">Uncharacterized protein</fullName>
    </submittedName>
</protein>
<feature type="transmembrane region" description="Helical" evidence="1">
    <location>
        <begin position="26"/>
        <end position="49"/>
    </location>
</feature>
<evidence type="ECO:0000256" key="1">
    <source>
        <dbReference type="SAM" id="Phobius"/>
    </source>
</evidence>
<reference evidence="2" key="1">
    <citation type="journal article" date="1994" name="J. Antibiot.">
        <title>Isolation and characterization of linear plasmids from lankacidin-producing Streptomyces species.</title>
        <authorList>
            <person name="Kinashi H."/>
            <person name="Mori E."/>
            <person name="Hatani A."/>
            <person name="Nimi O."/>
        </authorList>
    </citation>
    <scope>NUCLEOTIDE SEQUENCE</scope>
    <source>
        <strain evidence="2">7434AN4</strain>
        <plasmid evidence="2">pSLA2-M</plasmid>
    </source>
</reference>
<sequence length="57" mass="5954">MSHYADFAESRADRADDAAQMGGDDALVRALGTGLSALAYALLDVAAAIRENTAARR</sequence>
<dbReference type="EMBL" id="AB597522">
    <property type="protein sequence ID" value="BAK19813.1"/>
    <property type="molecule type" value="Genomic_DNA"/>
</dbReference>
<geneLocation type="plasmid" evidence="2">
    <name>pSLA2-M</name>
</geneLocation>
<organism evidence="2">
    <name type="scientific">Streptomyces rochei</name>
    <name type="common">Streptomyces parvullus</name>
    <dbReference type="NCBI Taxonomy" id="1928"/>
    <lineage>
        <taxon>Bacteria</taxon>
        <taxon>Bacillati</taxon>
        <taxon>Actinomycetota</taxon>
        <taxon>Actinomycetes</taxon>
        <taxon>Kitasatosporales</taxon>
        <taxon>Streptomycetaceae</taxon>
        <taxon>Streptomyces</taxon>
        <taxon>Streptomyces rochei group</taxon>
    </lineage>
</organism>
<keyword evidence="1" id="KW-0812">Transmembrane</keyword>
<proteinExistence type="predicted"/>
<name>F2Z8N3_STRRO</name>
<gene>
    <name evidence="2" type="primary">pSLA2-M.19</name>
</gene>